<dbReference type="Proteomes" id="UP000501939">
    <property type="component" value="Chromosome"/>
</dbReference>
<proteinExistence type="predicted"/>
<gene>
    <name evidence="1" type="ORF">G8D99_05090</name>
</gene>
<evidence type="ECO:0000313" key="1">
    <source>
        <dbReference type="EMBL" id="QIO08455.1"/>
    </source>
</evidence>
<reference evidence="1 2" key="1">
    <citation type="submission" date="2020-03" db="EMBL/GenBank/DDBJ databases">
        <authorList>
            <person name="Zhu W."/>
        </authorList>
    </citation>
    <scope>NUCLEOTIDE SEQUENCE [LARGE SCALE GENOMIC DNA]</scope>
    <source>
        <strain evidence="1 2">185</strain>
    </source>
</reference>
<protein>
    <submittedName>
        <fullName evidence="1">GTPase</fullName>
    </submittedName>
</protein>
<evidence type="ECO:0000313" key="2">
    <source>
        <dbReference type="Proteomes" id="UP000501939"/>
    </source>
</evidence>
<dbReference type="AlphaFoldDB" id="A0A6G8S2U9"/>
<dbReference type="KEGG" id="alj:G8D99_05090"/>
<keyword evidence="2" id="KW-1185">Reference proteome</keyword>
<dbReference type="EMBL" id="CP049916">
    <property type="protein sequence ID" value="QIO08455.1"/>
    <property type="molecule type" value="Genomic_DNA"/>
</dbReference>
<dbReference type="RefSeq" id="WP_166323228.1">
    <property type="nucleotide sequence ID" value="NZ_CP049916.1"/>
</dbReference>
<accession>A0A6G8S2U9</accession>
<name>A0A6G8S2U9_9GAMM</name>
<organism evidence="1 2">
    <name type="scientific">Acinetobacter lanii</name>
    <dbReference type="NCBI Taxonomy" id="2715163"/>
    <lineage>
        <taxon>Bacteria</taxon>
        <taxon>Pseudomonadati</taxon>
        <taxon>Pseudomonadota</taxon>
        <taxon>Gammaproteobacteria</taxon>
        <taxon>Moraxellales</taxon>
        <taxon>Moraxellaceae</taxon>
        <taxon>Acinetobacter</taxon>
    </lineage>
</organism>
<sequence>MIQEQIAEIFQLPTALTREKLTFSEPTVAAISEWSSSFSLMQLGDTTEAVYNALYELAELQCLETLRFDLIQSLHPLIENVLVSLEKNFLNQGLFHSDRNKHIIELSTRLRTFFANIYIDIAMRSESQLKQQKISFFRFTEKRNLKTARILASYYGLEQLGLLLVQQQMLYSSPLSNQWLMTHTLYDLALKNQEQLININQLQGINRTIYNIQQAYAQVLLLEIFNTHQIRPSEIHALYQCSFDWAKMVQILPRETTLSRYIIDTRKDHPPVYNRRQHDSFKANIFIATQSLFEHINLTIQKENEYSSKNEKVYLSAPLKFHVQNVLGSSSERQHERYEYSAQLQICFSLLTAHFYLSKAKNFHETLHLNHHYDFQSETNLYANLANTQDNSIQKDLNLLDRKAKHIYQAQVLDISINGYRVRWSNQEAPHNLRTGEFILVSEHLHNQWKGGVIRWIKQSVNKSYELGLEVLAQDIFPCAVKVITDRSGVNFHPCLLVQIQNLENTKSSLILPNLAFFKEHQTIYLRLSGQDIKVYLIKTLLITQSFIQFDFELLNDEQQSLIDQFVHEQKIESNNHQDVWEALK</sequence>